<evidence type="ECO:0000313" key="4">
    <source>
        <dbReference type="EMBL" id="MFH7595548.1"/>
    </source>
</evidence>
<feature type="domain" description="DUF6545" evidence="3">
    <location>
        <begin position="246"/>
        <end position="345"/>
    </location>
</feature>
<feature type="region of interest" description="Disordered" evidence="1">
    <location>
        <begin position="336"/>
        <end position="368"/>
    </location>
</feature>
<keyword evidence="5" id="KW-1185">Reference proteome</keyword>
<keyword evidence="2" id="KW-0812">Transmembrane</keyword>
<dbReference type="RefSeq" id="WP_395509406.1">
    <property type="nucleotide sequence ID" value="NZ_JBBDHD010000020.1"/>
</dbReference>
<feature type="transmembrane region" description="Helical" evidence="2">
    <location>
        <begin position="178"/>
        <end position="196"/>
    </location>
</feature>
<feature type="region of interest" description="Disordered" evidence="1">
    <location>
        <begin position="382"/>
        <end position="420"/>
    </location>
</feature>
<feature type="transmembrane region" description="Helical" evidence="2">
    <location>
        <begin position="142"/>
        <end position="166"/>
    </location>
</feature>
<dbReference type="EMBL" id="JBBDHD010000020">
    <property type="protein sequence ID" value="MFH7595548.1"/>
    <property type="molecule type" value="Genomic_DNA"/>
</dbReference>
<feature type="compositionally biased region" description="Basic and acidic residues" evidence="1">
    <location>
        <begin position="347"/>
        <end position="366"/>
    </location>
</feature>
<gene>
    <name evidence="4" type="ORF">WDV06_10665</name>
</gene>
<dbReference type="Proteomes" id="UP001610631">
    <property type="component" value="Unassembled WGS sequence"/>
</dbReference>
<feature type="transmembrane region" description="Helical" evidence="2">
    <location>
        <begin position="32"/>
        <end position="51"/>
    </location>
</feature>
<sequence length="420" mass="45084">MSSVYYYLPALLLLVSFVVRLPGLVRHWRDPLVRSVGVVIPLGAVVFFFAAPPTVSEVNALTGVANFSAPLVYAVVTAGSAGVINLMLTWQGGPEDRRRAATLWCAGVYAAVIVALLGLFALGDAPDERLRDFDTYYSTTPYLREMIVLYLVAHAVATAVLSVLCWRWAREVAGLLRAGLALIVAGGVLGLGYTAGKLLAVGARWTGHDWDGISTTVAPSLAALSSLLQCIGFALPALGQKLRKQWLRRTRYRRLGPLWEVMRVVIPYEVVRIPPWASLSRRHLRRTCDIRDGLRLLTPYLERGPGTDVRELMDGPGALRPEAAAHAALVVAAFDSLRPRPGPGEGHAGDGDDREGDSRAPGDRSRISCLIDSDDGLLRLSDAVRDMTLPGGTTPRTTPVASGTGRNGHGPSTAARKAAS</sequence>
<proteinExistence type="predicted"/>
<name>A0ABW7PB10_9ACTN</name>
<comment type="caution">
    <text evidence="4">The sequence shown here is derived from an EMBL/GenBank/DDBJ whole genome shotgun (WGS) entry which is preliminary data.</text>
</comment>
<feature type="compositionally biased region" description="Low complexity" evidence="1">
    <location>
        <begin position="388"/>
        <end position="399"/>
    </location>
</feature>
<organism evidence="4 5">
    <name type="scientific">Streptomyces racemochromogenes</name>
    <dbReference type="NCBI Taxonomy" id="67353"/>
    <lineage>
        <taxon>Bacteria</taxon>
        <taxon>Bacillati</taxon>
        <taxon>Actinomycetota</taxon>
        <taxon>Actinomycetes</taxon>
        <taxon>Kitasatosporales</taxon>
        <taxon>Streptomycetaceae</taxon>
        <taxon>Streptomyces</taxon>
    </lineage>
</organism>
<dbReference type="InterPro" id="IPR050039">
    <property type="entry name" value="MAB_1171c-like"/>
</dbReference>
<keyword evidence="2" id="KW-0472">Membrane</keyword>
<dbReference type="NCBIfam" id="NF042915">
    <property type="entry name" value="MAB_1171c_fam"/>
    <property type="match status" value="1"/>
</dbReference>
<evidence type="ECO:0000259" key="3">
    <source>
        <dbReference type="Pfam" id="PF20182"/>
    </source>
</evidence>
<feature type="transmembrane region" description="Helical" evidence="2">
    <location>
        <begin position="102"/>
        <end position="122"/>
    </location>
</feature>
<keyword evidence="2" id="KW-1133">Transmembrane helix</keyword>
<accession>A0ABW7PB10</accession>
<protein>
    <submittedName>
        <fullName evidence="4">MAB_1171c family putative transporter</fullName>
    </submittedName>
</protein>
<evidence type="ECO:0000313" key="5">
    <source>
        <dbReference type="Proteomes" id="UP001610631"/>
    </source>
</evidence>
<feature type="transmembrane region" description="Helical" evidence="2">
    <location>
        <begin position="216"/>
        <end position="239"/>
    </location>
</feature>
<dbReference type="Pfam" id="PF20182">
    <property type="entry name" value="DUF6545"/>
    <property type="match status" value="1"/>
</dbReference>
<feature type="transmembrane region" description="Helical" evidence="2">
    <location>
        <begin position="71"/>
        <end position="90"/>
    </location>
</feature>
<evidence type="ECO:0000256" key="2">
    <source>
        <dbReference type="SAM" id="Phobius"/>
    </source>
</evidence>
<reference evidence="4 5" key="1">
    <citation type="submission" date="2024-03" db="EMBL/GenBank/DDBJ databases">
        <title>Whole genome sequencing of Streptomyces racemochromogenes, to identify antimicrobial biosynthetic gene clusters.</title>
        <authorList>
            <person name="Suryawanshi P."/>
            <person name="Krishnaraj P.U."/>
            <person name="Arun Y.P."/>
            <person name="Suryawanshi M.P."/>
            <person name="Rakshit O."/>
        </authorList>
    </citation>
    <scope>NUCLEOTIDE SEQUENCE [LARGE SCALE GENOMIC DNA]</scope>
    <source>
        <strain evidence="4 5">AUDT626</strain>
    </source>
</reference>
<evidence type="ECO:0000256" key="1">
    <source>
        <dbReference type="SAM" id="MobiDB-lite"/>
    </source>
</evidence>
<dbReference type="InterPro" id="IPR046675">
    <property type="entry name" value="DUF6545"/>
</dbReference>
<feature type="transmembrane region" description="Helical" evidence="2">
    <location>
        <begin position="6"/>
        <end position="25"/>
    </location>
</feature>